<dbReference type="GO" id="GO:0008195">
    <property type="term" value="F:phosphatidate phosphatase activity"/>
    <property type="evidence" value="ECO:0007669"/>
    <property type="project" value="InterPro"/>
</dbReference>
<protein>
    <recommendedName>
        <fullName evidence="1">Phosphatidate phosphatase APP1 catalytic domain-containing protein</fullName>
    </recommendedName>
</protein>
<evidence type="ECO:0000313" key="2">
    <source>
        <dbReference type="EMBL" id="OKL50500.1"/>
    </source>
</evidence>
<dbReference type="PANTHER" id="PTHR28208">
    <property type="entry name" value="PHOSPHATIDATE PHOSPHATASE APP1"/>
    <property type="match status" value="1"/>
</dbReference>
<dbReference type="EMBL" id="MPDM01000001">
    <property type="protein sequence ID" value="OKL50500.1"/>
    <property type="molecule type" value="Genomic_DNA"/>
</dbReference>
<feature type="domain" description="Phosphatidate phosphatase APP1 catalytic" evidence="1">
    <location>
        <begin position="156"/>
        <end position="304"/>
    </location>
</feature>
<reference evidence="3" key="1">
    <citation type="submission" date="2016-11" db="EMBL/GenBank/DDBJ databases">
        <title>Actinomyces gypaetusis sp. nov. isolated from Gypaetus barbatus in Qinghai Tibet Plateau China.</title>
        <authorList>
            <person name="Meng X."/>
        </authorList>
    </citation>
    <scope>NUCLEOTIDE SEQUENCE [LARGE SCALE GENOMIC DNA]</scope>
    <source>
        <strain evidence="3">DSM 15383</strain>
    </source>
</reference>
<evidence type="ECO:0000259" key="1">
    <source>
        <dbReference type="Pfam" id="PF09949"/>
    </source>
</evidence>
<dbReference type="RefSeq" id="WP_075360739.1">
    <property type="nucleotide sequence ID" value="NZ_MPDM01000001.1"/>
</dbReference>
<keyword evidence="3" id="KW-1185">Reference proteome</keyword>
<dbReference type="Pfam" id="PF09949">
    <property type="entry name" value="APP1_cat"/>
    <property type="match status" value="1"/>
</dbReference>
<dbReference type="InterPro" id="IPR052935">
    <property type="entry name" value="Mg2+_PAP"/>
</dbReference>
<dbReference type="PANTHER" id="PTHR28208:SF3">
    <property type="entry name" value="PHOSPHATIDATE PHOSPHATASE APP1"/>
    <property type="match status" value="1"/>
</dbReference>
<comment type="caution">
    <text evidence="2">The sequence shown here is derived from an EMBL/GenBank/DDBJ whole genome shotgun (WGS) entry which is preliminary data.</text>
</comment>
<dbReference type="InterPro" id="IPR019236">
    <property type="entry name" value="APP1_cat"/>
</dbReference>
<accession>A0A1Q5PT01</accession>
<sequence length="339" mass="37938">MNNWLHRSGALAALVEDWIYAGLRRWGRWRGLIAQPFPLAAYGSAPPSDPNPSSPTDFARIIVRVLMVSPHYDRWEFLRQRRGFWQFLSLQLAGVPVQIRLGAATLETITDRGGYVDVVLRGHGLPAGWHDAVVSVSGGKPVSQPVQIVGAEPIRGIISDVDDTIMNTALPRPFLAFWNAFVAHTKARSATVGMPKFFAALQAECPGPVIYLSTGAWNVIGNLQDFVRRHGYPRGSFLLTDWGPSNTGWFRSGQEHKRTQLRRLAAELPQVSWVLVGDNGQHDPQIYREFALEFPDLVDQIVIRTLSQREHFFAHGTVAPLKVVQSKRSFKDRLVGDFE</sequence>
<evidence type="ECO:0000313" key="3">
    <source>
        <dbReference type="Proteomes" id="UP000186465"/>
    </source>
</evidence>
<gene>
    <name evidence="2" type="ORF">BM477_00560</name>
</gene>
<name>A0A1Q5PT01_9ACTO</name>
<dbReference type="STRING" id="156892.BM477_00560"/>
<dbReference type="AlphaFoldDB" id="A0A1Q5PT01"/>
<dbReference type="OrthoDB" id="9789875at2"/>
<organism evidence="2 3">
    <name type="scientific">Boudabousia marimammalium</name>
    <dbReference type="NCBI Taxonomy" id="156892"/>
    <lineage>
        <taxon>Bacteria</taxon>
        <taxon>Bacillati</taxon>
        <taxon>Actinomycetota</taxon>
        <taxon>Actinomycetes</taxon>
        <taxon>Actinomycetales</taxon>
        <taxon>Actinomycetaceae</taxon>
        <taxon>Boudabousia</taxon>
    </lineage>
</organism>
<dbReference type="Proteomes" id="UP000186465">
    <property type="component" value="Unassembled WGS sequence"/>
</dbReference>
<proteinExistence type="predicted"/>